<evidence type="ECO:0000256" key="1">
    <source>
        <dbReference type="SAM" id="SignalP"/>
    </source>
</evidence>
<feature type="chain" id="PRO_5043373912" description="Reverse transcriptase zinc-binding domain-containing protein" evidence="1">
    <location>
        <begin position="24"/>
        <end position="197"/>
    </location>
</feature>
<evidence type="ECO:0000313" key="3">
    <source>
        <dbReference type="Proteomes" id="UP001443914"/>
    </source>
</evidence>
<feature type="signal peptide" evidence="1">
    <location>
        <begin position="1"/>
        <end position="23"/>
    </location>
</feature>
<comment type="caution">
    <text evidence="2">The sequence shown here is derived from an EMBL/GenBank/DDBJ whole genome shotgun (WGS) entry which is preliminary data.</text>
</comment>
<name>A0AAW1KU66_SAPOF</name>
<dbReference type="AlphaFoldDB" id="A0AAW1KU66"/>
<evidence type="ECO:0000313" key="2">
    <source>
        <dbReference type="EMBL" id="KAK9724032.1"/>
    </source>
</evidence>
<gene>
    <name evidence="2" type="ORF">RND81_05G043100</name>
</gene>
<proteinExistence type="predicted"/>
<organism evidence="2 3">
    <name type="scientific">Saponaria officinalis</name>
    <name type="common">Common soapwort</name>
    <name type="synonym">Lychnis saponaria</name>
    <dbReference type="NCBI Taxonomy" id="3572"/>
    <lineage>
        <taxon>Eukaryota</taxon>
        <taxon>Viridiplantae</taxon>
        <taxon>Streptophyta</taxon>
        <taxon>Embryophyta</taxon>
        <taxon>Tracheophyta</taxon>
        <taxon>Spermatophyta</taxon>
        <taxon>Magnoliopsida</taxon>
        <taxon>eudicotyledons</taxon>
        <taxon>Gunneridae</taxon>
        <taxon>Pentapetalae</taxon>
        <taxon>Caryophyllales</taxon>
        <taxon>Caryophyllaceae</taxon>
        <taxon>Caryophylleae</taxon>
        <taxon>Saponaria</taxon>
    </lineage>
</organism>
<keyword evidence="3" id="KW-1185">Reference proteome</keyword>
<keyword evidence="1" id="KW-0732">Signal</keyword>
<dbReference type="EMBL" id="JBDFQZ010000005">
    <property type="protein sequence ID" value="KAK9724032.1"/>
    <property type="molecule type" value="Genomic_DNA"/>
</dbReference>
<protein>
    <recommendedName>
        <fullName evidence="4">Reverse transcriptase zinc-binding domain-containing protein</fullName>
    </recommendedName>
</protein>
<reference evidence="2" key="1">
    <citation type="submission" date="2024-03" db="EMBL/GenBank/DDBJ databases">
        <title>WGS assembly of Saponaria officinalis var. Norfolk2.</title>
        <authorList>
            <person name="Jenkins J."/>
            <person name="Shu S."/>
            <person name="Grimwood J."/>
            <person name="Barry K."/>
            <person name="Goodstein D."/>
            <person name="Schmutz J."/>
            <person name="Leebens-Mack J."/>
            <person name="Osbourn A."/>
        </authorList>
    </citation>
    <scope>NUCLEOTIDE SEQUENCE [LARGE SCALE GENOMIC DNA]</scope>
    <source>
        <strain evidence="2">JIC</strain>
    </source>
</reference>
<sequence length="197" mass="23323">MFGIDIMSLCLCLLMNDMNVGFAKHMRCMYTQGRAWRSYETMFVLRDSAVRGVFNVSKLYDLLCPKFKAVSWAKIIWSDTVVPRHRFISALAMQSKLATIDNGTLNWLKMWDRSNDLWKKVAWCEKRKHRRHLKWQWFVCSMGAVIYAIWQERNSRIFADKESDVCNVLKRVKILVNVRLLAKYMDLEEEILENVNA</sequence>
<evidence type="ECO:0008006" key="4">
    <source>
        <dbReference type="Google" id="ProtNLM"/>
    </source>
</evidence>
<accession>A0AAW1KU66</accession>
<dbReference type="Proteomes" id="UP001443914">
    <property type="component" value="Unassembled WGS sequence"/>
</dbReference>